<feature type="coiled-coil region" evidence="1">
    <location>
        <begin position="382"/>
        <end position="435"/>
    </location>
</feature>
<feature type="compositionally biased region" description="Basic and acidic residues" evidence="2">
    <location>
        <begin position="258"/>
        <end position="269"/>
    </location>
</feature>
<feature type="compositionally biased region" description="Polar residues" evidence="2">
    <location>
        <begin position="241"/>
        <end position="257"/>
    </location>
</feature>
<dbReference type="Proteomes" id="UP001152607">
    <property type="component" value="Unassembled WGS sequence"/>
</dbReference>
<evidence type="ECO:0000256" key="2">
    <source>
        <dbReference type="SAM" id="MobiDB-lite"/>
    </source>
</evidence>
<accession>A0A9W4XVB3</accession>
<proteinExistence type="predicted"/>
<feature type="compositionally biased region" description="Low complexity" evidence="2">
    <location>
        <begin position="219"/>
        <end position="228"/>
    </location>
</feature>
<feature type="compositionally biased region" description="Basic residues" evidence="2">
    <location>
        <begin position="464"/>
        <end position="473"/>
    </location>
</feature>
<sequence length="473" mass="53544">MTYNLLREGGIGALACIATNNNAYPLLHCSFQIKHKDGSHATFSLQHSTHVHGFDEAQPFHFIYDADNLVPATTTCMTTKRDLGLTESGHIARNQVPDIRALSLNLRKPCAIICPEVPGSIAPKLGHEIPFTHLVNLAKATEVTILFDWKWLHKSQHGPFLTIVSQPETITGFPINGKNLRKRRLVDWSIFTPVEEHDEESINPPPYVDANRKRPRQISSSPSHSSPPKRIDYTPEGSPTEKATTIATSSQQLSTIDDSPRPHRAHFADSTHINPQLEDAMKKMMQQMFPEMLAQFIDTSKSISSSPPPTSDRGSIRTSAPPSPLRHLRSSLRAFLSSRTTALFEQKLTAICDNTVYDAQYMRVAADEDFISAIEEQKLDIQTRKRDALEDLQEDINTLVDEKLRDLDATVAEYMEEAEEQVERVVNNKVDYYLNRKYVKDFASRITDMSGQRSKRDGRTAGDRKRRKFRRRV</sequence>
<evidence type="ECO:0000313" key="3">
    <source>
        <dbReference type="EMBL" id="CAI6334282.1"/>
    </source>
</evidence>
<keyword evidence="1" id="KW-0175">Coiled coil</keyword>
<dbReference type="OrthoDB" id="3737134at2759"/>
<dbReference type="EMBL" id="CAOQHR010000004">
    <property type="protein sequence ID" value="CAI6334282.1"/>
    <property type="molecule type" value="Genomic_DNA"/>
</dbReference>
<comment type="caution">
    <text evidence="3">The sequence shown here is derived from an EMBL/GenBank/DDBJ whole genome shotgun (WGS) entry which is preliminary data.</text>
</comment>
<feature type="compositionally biased region" description="Basic and acidic residues" evidence="2">
    <location>
        <begin position="454"/>
        <end position="463"/>
    </location>
</feature>
<dbReference type="AlphaFoldDB" id="A0A9W4XVB3"/>
<feature type="region of interest" description="Disordered" evidence="2">
    <location>
        <begin position="449"/>
        <end position="473"/>
    </location>
</feature>
<feature type="region of interest" description="Disordered" evidence="2">
    <location>
        <begin position="300"/>
        <end position="325"/>
    </location>
</feature>
<reference evidence="3" key="1">
    <citation type="submission" date="2023-01" db="EMBL/GenBank/DDBJ databases">
        <authorList>
            <person name="Van Ghelder C."/>
            <person name="Rancurel C."/>
        </authorList>
    </citation>
    <scope>NUCLEOTIDE SEQUENCE</scope>
    <source>
        <strain evidence="3">CNCM I-4278</strain>
    </source>
</reference>
<name>A0A9W4XVB3_9PLEO</name>
<gene>
    <name evidence="3" type="ORF">PDIGIT_LOCUS7339</name>
</gene>
<feature type="region of interest" description="Disordered" evidence="2">
    <location>
        <begin position="195"/>
        <end position="272"/>
    </location>
</feature>
<evidence type="ECO:0000313" key="4">
    <source>
        <dbReference type="Proteomes" id="UP001152607"/>
    </source>
</evidence>
<protein>
    <submittedName>
        <fullName evidence="3">Uncharacterized protein</fullName>
    </submittedName>
</protein>
<keyword evidence="4" id="KW-1185">Reference proteome</keyword>
<evidence type="ECO:0000256" key="1">
    <source>
        <dbReference type="SAM" id="Coils"/>
    </source>
</evidence>
<organism evidence="3 4">
    <name type="scientific">Periconia digitata</name>
    <dbReference type="NCBI Taxonomy" id="1303443"/>
    <lineage>
        <taxon>Eukaryota</taxon>
        <taxon>Fungi</taxon>
        <taxon>Dikarya</taxon>
        <taxon>Ascomycota</taxon>
        <taxon>Pezizomycotina</taxon>
        <taxon>Dothideomycetes</taxon>
        <taxon>Pleosporomycetidae</taxon>
        <taxon>Pleosporales</taxon>
        <taxon>Massarineae</taxon>
        <taxon>Periconiaceae</taxon>
        <taxon>Periconia</taxon>
    </lineage>
</organism>